<dbReference type="SUPFAM" id="SSF103473">
    <property type="entry name" value="MFS general substrate transporter"/>
    <property type="match status" value="1"/>
</dbReference>
<proteinExistence type="inferred from homology"/>
<dbReference type="AlphaFoldDB" id="M8AWM0"/>
<dbReference type="ExpressionAtlas" id="M8AWM0">
    <property type="expression patterns" value="baseline"/>
</dbReference>
<dbReference type="InterPro" id="IPR005829">
    <property type="entry name" value="Sugar_transporter_CS"/>
</dbReference>
<keyword evidence="3" id="KW-0812">Transmembrane</keyword>
<name>M8AWM0_AEGTA</name>
<evidence type="ECO:0000256" key="4">
    <source>
        <dbReference type="ARBA" id="ARBA00022847"/>
    </source>
</evidence>
<dbReference type="PROSITE" id="PS00217">
    <property type="entry name" value="SUGAR_TRANSPORT_2"/>
    <property type="match status" value="1"/>
</dbReference>
<evidence type="ECO:0000256" key="2">
    <source>
        <dbReference type="ARBA" id="ARBA00022592"/>
    </source>
</evidence>
<dbReference type="EnsemblPlants" id="EMT08862">
    <property type="protein sequence ID" value="EMT08862"/>
    <property type="gene ID" value="F775_52088"/>
</dbReference>
<evidence type="ECO:0000256" key="1">
    <source>
        <dbReference type="ARBA" id="ARBA00004141"/>
    </source>
</evidence>
<dbReference type="GO" id="GO:0015293">
    <property type="term" value="F:symporter activity"/>
    <property type="evidence" value="ECO:0007669"/>
    <property type="project" value="UniProtKB-KW"/>
</dbReference>
<evidence type="ECO:0000256" key="3">
    <source>
        <dbReference type="ARBA" id="ARBA00022692"/>
    </source>
</evidence>
<evidence type="ECO:0000256" key="7">
    <source>
        <dbReference type="ARBA" id="ARBA00032043"/>
    </source>
</evidence>
<keyword evidence="4" id="KW-0769">Symport</keyword>
<organism evidence="10">
    <name type="scientific">Aegilops tauschii</name>
    <name type="common">Tausch's goatgrass</name>
    <name type="synonym">Aegilops squarrosa</name>
    <dbReference type="NCBI Taxonomy" id="37682"/>
    <lineage>
        <taxon>Eukaryota</taxon>
        <taxon>Viridiplantae</taxon>
        <taxon>Streptophyta</taxon>
        <taxon>Embryophyta</taxon>
        <taxon>Tracheophyta</taxon>
        <taxon>Spermatophyta</taxon>
        <taxon>Magnoliopsida</taxon>
        <taxon>Liliopsida</taxon>
        <taxon>Poales</taxon>
        <taxon>Poaceae</taxon>
        <taxon>BOP clade</taxon>
        <taxon>Pooideae</taxon>
        <taxon>Triticodae</taxon>
        <taxon>Triticeae</taxon>
        <taxon>Triticinae</taxon>
        <taxon>Aegilops</taxon>
    </lineage>
</organism>
<dbReference type="Pfam" id="PF00083">
    <property type="entry name" value="Sugar_tr"/>
    <property type="match status" value="1"/>
</dbReference>
<keyword evidence="2" id="KW-0592">Phosphate transport</keyword>
<evidence type="ECO:0000256" key="6">
    <source>
        <dbReference type="ARBA" id="ARBA00023136"/>
    </source>
</evidence>
<comment type="similarity">
    <text evidence="8">Belongs to the major facilitator superfamily. Phosphate:H(+) symporter (TC 2.A.1.9) family.</text>
</comment>
<evidence type="ECO:0000259" key="9">
    <source>
        <dbReference type="PROSITE" id="PS50850"/>
    </source>
</evidence>
<accession>M8AWM0</accession>
<evidence type="ECO:0000256" key="8">
    <source>
        <dbReference type="ARBA" id="ARBA00044504"/>
    </source>
</evidence>
<evidence type="ECO:0000313" key="10">
    <source>
        <dbReference type="EnsemblPlants" id="EMT08862"/>
    </source>
</evidence>
<dbReference type="GO" id="GO:0006817">
    <property type="term" value="P:phosphate ion transport"/>
    <property type="evidence" value="ECO:0007669"/>
    <property type="project" value="UniProtKB-KW"/>
</dbReference>
<dbReference type="InterPro" id="IPR036259">
    <property type="entry name" value="MFS_trans_sf"/>
</dbReference>
<dbReference type="InterPro" id="IPR005828">
    <property type="entry name" value="MFS_sugar_transport-like"/>
</dbReference>
<evidence type="ECO:0000256" key="5">
    <source>
        <dbReference type="ARBA" id="ARBA00022989"/>
    </source>
</evidence>
<keyword evidence="6" id="KW-0472">Membrane</keyword>
<dbReference type="PANTHER" id="PTHR24064">
    <property type="entry name" value="SOLUTE CARRIER FAMILY 22 MEMBER"/>
    <property type="match status" value="1"/>
</dbReference>
<keyword evidence="5" id="KW-1133">Transmembrane helix</keyword>
<dbReference type="GO" id="GO:0016020">
    <property type="term" value="C:membrane"/>
    <property type="evidence" value="ECO:0007669"/>
    <property type="project" value="UniProtKB-SubCell"/>
</dbReference>
<feature type="domain" description="Major facilitator superfamily (MFS) profile" evidence="9">
    <location>
        <begin position="40"/>
        <end position="511"/>
    </location>
</feature>
<comment type="subcellular location">
    <subcellularLocation>
        <location evidence="1">Membrane</location>
        <topology evidence="1">Multi-pass membrane protein</topology>
    </subcellularLocation>
</comment>
<reference evidence="10" key="1">
    <citation type="submission" date="2015-06" db="UniProtKB">
        <authorList>
            <consortium name="EnsemblPlants"/>
        </authorList>
    </citation>
    <scope>IDENTIFICATION</scope>
</reference>
<dbReference type="PROSITE" id="PS50850">
    <property type="entry name" value="MFS"/>
    <property type="match status" value="1"/>
</dbReference>
<dbReference type="Gene3D" id="1.20.1250.20">
    <property type="entry name" value="MFS general substrate transporter like domains"/>
    <property type="match status" value="1"/>
</dbReference>
<protein>
    <recommendedName>
        <fullName evidence="7">H(+)/Pi cotransporter</fullName>
    </recommendedName>
</protein>
<sequence>MSTTEALLAGPGSVGGGERLSIDDALAQHAGEFGRWQLRHFLLVTAAWILEAMHTMVMIFADREPAMSCPKGDGRCGDRCAGAAAGWQWDQGSGSSTVAEWGLVCGESYKVGLVHAIYFASAMIGAGVFGHLSDSFLGRKGSLQVVCFLNAIFGLLTALSPDYWVYVALRILTGFSAGSICLCSFVLATEPIGPSYRGVVGMSMCYFFSGGIAILAGIAAMFQSSWRLLYVVTSMPSLVFVLTILPFVSESPRWYLVRRRVDDAMQVLQDIAFTNGKSIPDYISLKLDDEDDIDKKIDGSSSSILDVFRSRTTRGRLVLSVLISFLCSVVYYGLSLNVVNLKINLYISVVVNSLAEMPAFLLTTMLLQHLGRKPLAIGSMLLSGVFCTSASLITGVGAMRAVRMACGVVGIFGMAATYNLLVVYTTELFPTTDLRRYAFSGKICSRRRRGAYGDFVNLKMIYWLSLSKMLIGVGNPAFGLSSQLCLRARIILVSRVLCDGVYSYYDIEQIEEFVAFKGAYEVASLIEKYDTTLYESENFDILKYCYENYAHNVYVKEFIEGMTVALEENNDMHESIDNYDSDDLIEISLDEHDACYSYGHDANIYGDEFAIVPYVKHEIIAIAPILDSSLNQKHDCKDFTINSLDASRANNMQNPKLGDASFAMSTTCCNDHDWGDSSYDLENLFKPHKKWVWKSVDFRSHIFGECSILWYF</sequence>
<dbReference type="InterPro" id="IPR020846">
    <property type="entry name" value="MFS_dom"/>
</dbReference>
<keyword evidence="2" id="KW-0813">Transport</keyword>